<evidence type="ECO:0000313" key="1">
    <source>
        <dbReference type="EMBL" id="SVC06950.1"/>
    </source>
</evidence>
<reference evidence="1" key="1">
    <citation type="submission" date="2018-05" db="EMBL/GenBank/DDBJ databases">
        <authorList>
            <person name="Lanie J.A."/>
            <person name="Ng W.-L."/>
            <person name="Kazmierczak K.M."/>
            <person name="Andrzejewski T.M."/>
            <person name="Davidsen T.M."/>
            <person name="Wayne K.J."/>
            <person name="Tettelin H."/>
            <person name="Glass J.I."/>
            <person name="Rusch D."/>
            <person name="Podicherti R."/>
            <person name="Tsui H.-C.T."/>
            <person name="Winkler M.E."/>
        </authorList>
    </citation>
    <scope>NUCLEOTIDE SEQUENCE</scope>
</reference>
<accession>A0A382J4I4</accession>
<dbReference type="AlphaFoldDB" id="A0A382J4I4"/>
<dbReference type="EMBL" id="UINC01071775">
    <property type="protein sequence ID" value="SVC06950.1"/>
    <property type="molecule type" value="Genomic_DNA"/>
</dbReference>
<organism evidence="1">
    <name type="scientific">marine metagenome</name>
    <dbReference type="NCBI Taxonomy" id="408172"/>
    <lineage>
        <taxon>unclassified sequences</taxon>
        <taxon>metagenomes</taxon>
        <taxon>ecological metagenomes</taxon>
    </lineage>
</organism>
<gene>
    <name evidence="1" type="ORF">METZ01_LOCUS259804</name>
</gene>
<protein>
    <submittedName>
        <fullName evidence="1">Uncharacterized protein</fullName>
    </submittedName>
</protein>
<sequence length="117" mass="13392">MFALYVCAQDGKISKEELKELSAELPVLKKLYFDFNGEFIDFNLDEVMASTYEAMQPFEDLTSSKLTVKEKKLFNTLLTDPKIRDVALLIARGAASIDSLHKKEEAKYNHWAKVWGI</sequence>
<proteinExistence type="predicted"/>
<name>A0A382J4I4_9ZZZZ</name>